<gene>
    <name evidence="2" type="ORF">CLV92_101583</name>
</gene>
<name>A0A2S6IWZ3_9ACTN</name>
<organism evidence="2 3">
    <name type="scientific">Kineococcus xinjiangensis</name>
    <dbReference type="NCBI Taxonomy" id="512762"/>
    <lineage>
        <taxon>Bacteria</taxon>
        <taxon>Bacillati</taxon>
        <taxon>Actinomycetota</taxon>
        <taxon>Actinomycetes</taxon>
        <taxon>Kineosporiales</taxon>
        <taxon>Kineosporiaceae</taxon>
        <taxon>Kineococcus</taxon>
    </lineage>
</organism>
<proteinExistence type="predicted"/>
<evidence type="ECO:0000256" key="1">
    <source>
        <dbReference type="SAM" id="Coils"/>
    </source>
</evidence>
<comment type="caution">
    <text evidence="2">The sequence shown here is derived from an EMBL/GenBank/DDBJ whole genome shotgun (WGS) entry which is preliminary data.</text>
</comment>
<keyword evidence="3" id="KW-1185">Reference proteome</keyword>
<dbReference type="Gene3D" id="1.10.530.10">
    <property type="match status" value="1"/>
</dbReference>
<reference evidence="2 3" key="1">
    <citation type="submission" date="2018-02" db="EMBL/GenBank/DDBJ databases">
        <title>Genomic Encyclopedia of Archaeal and Bacterial Type Strains, Phase II (KMG-II): from individual species to whole genera.</title>
        <authorList>
            <person name="Goeker M."/>
        </authorList>
    </citation>
    <scope>NUCLEOTIDE SEQUENCE [LARGE SCALE GENOMIC DNA]</scope>
    <source>
        <strain evidence="2 3">DSM 22857</strain>
    </source>
</reference>
<dbReference type="Proteomes" id="UP000239485">
    <property type="component" value="Unassembled WGS sequence"/>
</dbReference>
<dbReference type="InterPro" id="IPR023346">
    <property type="entry name" value="Lysozyme-like_dom_sf"/>
</dbReference>
<keyword evidence="1" id="KW-0175">Coiled coil</keyword>
<sequence length="222" mass="24165">MPVLLAFAAVGLVGAATPGGQTGGVRLAGQAGSADHRVDPEVAQAQRDEAHRVAVIVEQQYRAAEAWSQGTRDRQVRAAVLAEQARLAEEARRAEEEARRLEAERLAEEARRAEAEEATRNAVRDPRGAARVLVAQHGWGEEQFSCLDSLWMKESGWNPAADNPTSSAYGIPQALPGRKMASAGADWETNPLTQIRWGLGYIEGRYGSPCAAWAHSRSHNWY</sequence>
<evidence type="ECO:0008006" key="4">
    <source>
        <dbReference type="Google" id="ProtNLM"/>
    </source>
</evidence>
<dbReference type="EMBL" id="PTJD01000001">
    <property type="protein sequence ID" value="PPK98882.1"/>
    <property type="molecule type" value="Genomic_DNA"/>
</dbReference>
<protein>
    <recommendedName>
        <fullName evidence="4">Transglycosylase-like protein with SLT domain</fullName>
    </recommendedName>
</protein>
<dbReference type="SUPFAM" id="SSF53955">
    <property type="entry name" value="Lysozyme-like"/>
    <property type="match status" value="1"/>
</dbReference>
<feature type="coiled-coil region" evidence="1">
    <location>
        <begin position="77"/>
        <end position="118"/>
    </location>
</feature>
<evidence type="ECO:0000313" key="3">
    <source>
        <dbReference type="Proteomes" id="UP000239485"/>
    </source>
</evidence>
<dbReference type="RefSeq" id="WP_211290793.1">
    <property type="nucleotide sequence ID" value="NZ_PTJD01000001.1"/>
</dbReference>
<evidence type="ECO:0000313" key="2">
    <source>
        <dbReference type="EMBL" id="PPK98882.1"/>
    </source>
</evidence>
<dbReference type="AlphaFoldDB" id="A0A2S6IWZ3"/>
<accession>A0A2S6IWZ3</accession>